<feature type="transmembrane region" description="Helical" evidence="7">
    <location>
        <begin position="212"/>
        <end position="230"/>
    </location>
</feature>
<evidence type="ECO:0000256" key="4">
    <source>
        <dbReference type="ARBA" id="ARBA00022692"/>
    </source>
</evidence>
<dbReference type="Gene3D" id="1.10.3720.10">
    <property type="entry name" value="MetI-like"/>
    <property type="match status" value="1"/>
</dbReference>
<dbReference type="InterPro" id="IPR035906">
    <property type="entry name" value="MetI-like_sf"/>
</dbReference>
<dbReference type="InterPro" id="IPR050366">
    <property type="entry name" value="BP-dependent_transpt_permease"/>
</dbReference>
<keyword evidence="10" id="KW-1185">Reference proteome</keyword>
<dbReference type="PROSITE" id="PS50928">
    <property type="entry name" value="ABC_TM1"/>
    <property type="match status" value="1"/>
</dbReference>
<comment type="subcellular location">
    <subcellularLocation>
        <location evidence="1 7">Cell membrane</location>
        <topology evidence="1 7">Multi-pass membrane protein</topology>
    </subcellularLocation>
</comment>
<dbReference type="RefSeq" id="WP_380072721.1">
    <property type="nucleotide sequence ID" value="NZ_JBHRTO010000001.1"/>
</dbReference>
<keyword evidence="6 7" id="KW-0472">Membrane</keyword>
<evidence type="ECO:0000256" key="5">
    <source>
        <dbReference type="ARBA" id="ARBA00022989"/>
    </source>
</evidence>
<dbReference type="SUPFAM" id="SSF161098">
    <property type="entry name" value="MetI-like"/>
    <property type="match status" value="1"/>
</dbReference>
<reference evidence="10" key="1">
    <citation type="journal article" date="2019" name="Int. J. Syst. Evol. Microbiol.">
        <title>The Global Catalogue of Microorganisms (GCM) 10K type strain sequencing project: providing services to taxonomists for standard genome sequencing and annotation.</title>
        <authorList>
            <consortium name="The Broad Institute Genomics Platform"/>
            <consortium name="The Broad Institute Genome Sequencing Center for Infectious Disease"/>
            <person name="Wu L."/>
            <person name="Ma J."/>
        </authorList>
    </citation>
    <scope>NUCLEOTIDE SEQUENCE [LARGE SCALE GENOMIC DNA]</scope>
    <source>
        <strain evidence="10">KCTC 52039</strain>
    </source>
</reference>
<dbReference type="EMBL" id="JBHRTO010000001">
    <property type="protein sequence ID" value="MFC3181109.1"/>
    <property type="molecule type" value="Genomic_DNA"/>
</dbReference>
<keyword evidence="2 7" id="KW-0813">Transport</keyword>
<dbReference type="InterPro" id="IPR025966">
    <property type="entry name" value="OppC_N"/>
</dbReference>
<evidence type="ECO:0000256" key="6">
    <source>
        <dbReference type="ARBA" id="ARBA00023136"/>
    </source>
</evidence>
<protein>
    <submittedName>
        <fullName evidence="9">ABC transporter permease</fullName>
    </submittedName>
</protein>
<name>A0ABV7J1I7_9RHOB</name>
<keyword evidence="4 7" id="KW-0812">Transmembrane</keyword>
<evidence type="ECO:0000313" key="9">
    <source>
        <dbReference type="EMBL" id="MFC3181109.1"/>
    </source>
</evidence>
<evidence type="ECO:0000259" key="8">
    <source>
        <dbReference type="PROSITE" id="PS50928"/>
    </source>
</evidence>
<evidence type="ECO:0000256" key="7">
    <source>
        <dbReference type="RuleBase" id="RU363032"/>
    </source>
</evidence>
<proteinExistence type="inferred from homology"/>
<accession>A0ABV7J1I7</accession>
<dbReference type="Proteomes" id="UP001595547">
    <property type="component" value="Unassembled WGS sequence"/>
</dbReference>
<sequence>MSDQSAILGWRGDLRRLSRSLSFDIGVVIVLFWIACALFGPHLVPYDPFADDLLNSLMPPSSEHWFGTDQLGRDVFSRVIVGARDILTVAPIATALSTLLGTALGLTMGYFSGVIDETLSRIVDAVLALPTVIVALLALTALGTSTITVMVVIAFSFAPVIARTVRSAVLAERGFDYVAAAELRREDTFYILFVEILPNVLPPILVEATVRLGYAIFTVATLSFIGFGIQPPSPDWGLSISSNYGLIGGGFWWTVVFDGAAIASLIIGINLIADGIESLRHD</sequence>
<keyword evidence="3" id="KW-1003">Cell membrane</keyword>
<feature type="transmembrane region" description="Helical" evidence="7">
    <location>
        <begin position="86"/>
        <end position="110"/>
    </location>
</feature>
<feature type="transmembrane region" description="Helical" evidence="7">
    <location>
        <begin position="21"/>
        <end position="44"/>
    </location>
</feature>
<feature type="domain" description="ABC transmembrane type-1" evidence="8">
    <location>
        <begin position="83"/>
        <end position="273"/>
    </location>
</feature>
<gene>
    <name evidence="9" type="ORF">ACFOGH_08935</name>
</gene>
<dbReference type="Pfam" id="PF12911">
    <property type="entry name" value="OppC_N"/>
    <property type="match status" value="1"/>
</dbReference>
<comment type="similarity">
    <text evidence="7">Belongs to the binding-protein-dependent transport system permease family.</text>
</comment>
<evidence type="ECO:0000256" key="3">
    <source>
        <dbReference type="ARBA" id="ARBA00022475"/>
    </source>
</evidence>
<organism evidence="9 10">
    <name type="scientific">Cypionkella sinensis</name>
    <dbReference type="NCBI Taxonomy" id="1756043"/>
    <lineage>
        <taxon>Bacteria</taxon>
        <taxon>Pseudomonadati</taxon>
        <taxon>Pseudomonadota</taxon>
        <taxon>Alphaproteobacteria</taxon>
        <taxon>Rhodobacterales</taxon>
        <taxon>Paracoccaceae</taxon>
        <taxon>Cypionkella</taxon>
    </lineage>
</organism>
<dbReference type="CDD" id="cd06261">
    <property type="entry name" value="TM_PBP2"/>
    <property type="match status" value="1"/>
</dbReference>
<evidence type="ECO:0000256" key="2">
    <source>
        <dbReference type="ARBA" id="ARBA00022448"/>
    </source>
</evidence>
<dbReference type="PANTHER" id="PTHR43386:SF25">
    <property type="entry name" value="PEPTIDE ABC TRANSPORTER PERMEASE PROTEIN"/>
    <property type="match status" value="1"/>
</dbReference>
<keyword evidence="5 7" id="KW-1133">Transmembrane helix</keyword>
<evidence type="ECO:0000313" key="10">
    <source>
        <dbReference type="Proteomes" id="UP001595547"/>
    </source>
</evidence>
<dbReference type="Pfam" id="PF00528">
    <property type="entry name" value="BPD_transp_1"/>
    <property type="match status" value="1"/>
</dbReference>
<dbReference type="PANTHER" id="PTHR43386">
    <property type="entry name" value="OLIGOPEPTIDE TRANSPORT SYSTEM PERMEASE PROTEIN APPC"/>
    <property type="match status" value="1"/>
</dbReference>
<evidence type="ECO:0000256" key="1">
    <source>
        <dbReference type="ARBA" id="ARBA00004651"/>
    </source>
</evidence>
<comment type="caution">
    <text evidence="9">The sequence shown here is derived from an EMBL/GenBank/DDBJ whole genome shotgun (WGS) entry which is preliminary data.</text>
</comment>
<feature type="transmembrane region" description="Helical" evidence="7">
    <location>
        <begin position="122"/>
        <end position="141"/>
    </location>
</feature>
<feature type="transmembrane region" description="Helical" evidence="7">
    <location>
        <begin position="250"/>
        <end position="273"/>
    </location>
</feature>
<dbReference type="InterPro" id="IPR000515">
    <property type="entry name" value="MetI-like"/>
</dbReference>